<gene>
    <name evidence="2" type="ORF">DFH08DRAFT_939731</name>
</gene>
<sequence length="307" mass="33999">MLVGWVTDRAASGTAQDSVMAGADLLGSLSVQYTYIRERKYTRGSGSTALVGPRSVGAGLGGAGHHRVSGKIGSGPTALATKLRFLRIIVLPEIWGPSLFLTVQEIGPENAEQRHRFQQAICKFRCGAVRAGPTSMRITVDADSWLIGTTELWARSGITSRRPWEKKSSELEECMHIAAASEFQGARRPEKAGDATGKGKKRGQARETLSLRAFPKGAYCTSAPMEALRVPRSFVLLAKWIQLDREGPSRRIHCQLLDMGVQERERVAEDARIIELNNFRLAVYHMHSWHTEAKQRRELFKTASEEN</sequence>
<dbReference type="AlphaFoldDB" id="A0AAD6ZQ00"/>
<keyword evidence="3" id="KW-1185">Reference proteome</keyword>
<comment type="caution">
    <text evidence="2">The sequence shown here is derived from an EMBL/GenBank/DDBJ whole genome shotgun (WGS) entry which is preliminary data.</text>
</comment>
<protein>
    <submittedName>
        <fullName evidence="2">Uncharacterized protein</fullName>
    </submittedName>
</protein>
<proteinExistence type="predicted"/>
<dbReference type="EMBL" id="JARIHO010000033">
    <property type="protein sequence ID" value="KAJ7334089.1"/>
    <property type="molecule type" value="Genomic_DNA"/>
</dbReference>
<dbReference type="Proteomes" id="UP001218218">
    <property type="component" value="Unassembled WGS sequence"/>
</dbReference>
<evidence type="ECO:0000256" key="1">
    <source>
        <dbReference type="SAM" id="MobiDB-lite"/>
    </source>
</evidence>
<evidence type="ECO:0000313" key="3">
    <source>
        <dbReference type="Proteomes" id="UP001218218"/>
    </source>
</evidence>
<name>A0AAD6ZQ00_9AGAR</name>
<accession>A0AAD6ZQ00</accession>
<evidence type="ECO:0000313" key="2">
    <source>
        <dbReference type="EMBL" id="KAJ7334089.1"/>
    </source>
</evidence>
<feature type="region of interest" description="Disordered" evidence="1">
    <location>
        <begin position="185"/>
        <end position="206"/>
    </location>
</feature>
<organism evidence="2 3">
    <name type="scientific">Mycena albidolilacea</name>
    <dbReference type="NCBI Taxonomy" id="1033008"/>
    <lineage>
        <taxon>Eukaryota</taxon>
        <taxon>Fungi</taxon>
        <taxon>Dikarya</taxon>
        <taxon>Basidiomycota</taxon>
        <taxon>Agaricomycotina</taxon>
        <taxon>Agaricomycetes</taxon>
        <taxon>Agaricomycetidae</taxon>
        <taxon>Agaricales</taxon>
        <taxon>Marasmiineae</taxon>
        <taxon>Mycenaceae</taxon>
        <taxon>Mycena</taxon>
    </lineage>
</organism>
<reference evidence="2" key="1">
    <citation type="submission" date="2023-03" db="EMBL/GenBank/DDBJ databases">
        <title>Massive genome expansion in bonnet fungi (Mycena s.s.) driven by repeated elements and novel gene families across ecological guilds.</title>
        <authorList>
            <consortium name="Lawrence Berkeley National Laboratory"/>
            <person name="Harder C.B."/>
            <person name="Miyauchi S."/>
            <person name="Viragh M."/>
            <person name="Kuo A."/>
            <person name="Thoen E."/>
            <person name="Andreopoulos B."/>
            <person name="Lu D."/>
            <person name="Skrede I."/>
            <person name="Drula E."/>
            <person name="Henrissat B."/>
            <person name="Morin E."/>
            <person name="Kohler A."/>
            <person name="Barry K."/>
            <person name="LaButti K."/>
            <person name="Morin E."/>
            <person name="Salamov A."/>
            <person name="Lipzen A."/>
            <person name="Mereny Z."/>
            <person name="Hegedus B."/>
            <person name="Baldrian P."/>
            <person name="Stursova M."/>
            <person name="Weitz H."/>
            <person name="Taylor A."/>
            <person name="Grigoriev I.V."/>
            <person name="Nagy L.G."/>
            <person name="Martin F."/>
            <person name="Kauserud H."/>
        </authorList>
    </citation>
    <scope>NUCLEOTIDE SEQUENCE</scope>
    <source>
        <strain evidence="2">CBHHK002</strain>
    </source>
</reference>